<feature type="transmembrane region" description="Helical" evidence="1">
    <location>
        <begin position="226"/>
        <end position="244"/>
    </location>
</feature>
<protein>
    <recommendedName>
        <fullName evidence="4">Stage II sporulation protein M</fullName>
    </recommendedName>
</protein>
<keyword evidence="1" id="KW-0472">Membrane</keyword>
<reference evidence="2" key="1">
    <citation type="submission" date="2021-10" db="EMBL/GenBank/DDBJ databases">
        <authorList>
            <person name="Criscuolo A."/>
        </authorList>
    </citation>
    <scope>NUCLEOTIDE SEQUENCE</scope>
    <source>
        <strain evidence="2">CIP111885</strain>
    </source>
</reference>
<sequence>MELKLFIKQHRNDWDMLEQSLKQMAKRKKYLTPETIDQFQLLYQKVSHQLSVSQTYFPQEEVTQYLNNLVSKAHNILYRDQATSLYQIKRFLGSTFIHLFLEQRKFVLIAMLLFTIGAVGGYMSVINDPLHLYTLLGPEFVEGIDPDSLGESDGEINSPLMSTTIMTNNIQVAILAFAGGITLGLFTIYVLISNGILVGALAAVFWQHGKFYEFWAYIVPHGMIELTAIFIAGGAGLLMGYKILVPGPYPRSFQLKRHGLRSVQLLLGTVPLFVIAGIIEGYITPADISLEAKYAFAFITVIALILYILIGKRKVIHSTVAPD</sequence>
<keyword evidence="1" id="KW-1133">Transmembrane helix</keyword>
<name>A0A9C7LBG6_9BACI</name>
<evidence type="ECO:0000256" key="1">
    <source>
        <dbReference type="SAM" id="Phobius"/>
    </source>
</evidence>
<dbReference type="Pfam" id="PF01944">
    <property type="entry name" value="SpoIIM"/>
    <property type="match status" value="1"/>
</dbReference>
<comment type="caution">
    <text evidence="2">The sequence shown here is derived from an EMBL/GenBank/DDBJ whole genome shotgun (WGS) entry which is preliminary data.</text>
</comment>
<dbReference type="EMBL" id="CAKJTG010000010">
    <property type="protein sequence ID" value="CAG9608520.1"/>
    <property type="molecule type" value="Genomic_DNA"/>
</dbReference>
<feature type="transmembrane region" description="Helical" evidence="1">
    <location>
        <begin position="106"/>
        <end position="126"/>
    </location>
</feature>
<gene>
    <name evidence="2" type="ORF">NEOCIP111885_02214</name>
</gene>
<keyword evidence="1" id="KW-0812">Transmembrane</keyword>
<proteinExistence type="predicted"/>
<dbReference type="PANTHER" id="PTHR35337:SF1">
    <property type="entry name" value="SLR1478 PROTEIN"/>
    <property type="match status" value="1"/>
</dbReference>
<organism evidence="2 3">
    <name type="scientific">Pseudoneobacillus rhizosphaerae</name>
    <dbReference type="NCBI Taxonomy" id="2880968"/>
    <lineage>
        <taxon>Bacteria</taxon>
        <taxon>Bacillati</taxon>
        <taxon>Bacillota</taxon>
        <taxon>Bacilli</taxon>
        <taxon>Bacillales</taxon>
        <taxon>Bacillaceae</taxon>
        <taxon>Pseudoneobacillus</taxon>
    </lineage>
</organism>
<keyword evidence="3" id="KW-1185">Reference proteome</keyword>
<evidence type="ECO:0000313" key="2">
    <source>
        <dbReference type="EMBL" id="CAG9608520.1"/>
    </source>
</evidence>
<dbReference type="AlphaFoldDB" id="A0A9C7LBG6"/>
<feature type="transmembrane region" description="Helical" evidence="1">
    <location>
        <begin position="292"/>
        <end position="310"/>
    </location>
</feature>
<evidence type="ECO:0000313" key="3">
    <source>
        <dbReference type="Proteomes" id="UP000789845"/>
    </source>
</evidence>
<feature type="transmembrane region" description="Helical" evidence="1">
    <location>
        <begin position="265"/>
        <end position="286"/>
    </location>
</feature>
<dbReference type="Proteomes" id="UP000789845">
    <property type="component" value="Unassembled WGS sequence"/>
</dbReference>
<dbReference type="PANTHER" id="PTHR35337">
    <property type="entry name" value="SLR1478 PROTEIN"/>
    <property type="match status" value="1"/>
</dbReference>
<accession>A0A9C7LBG6</accession>
<dbReference type="InterPro" id="IPR002798">
    <property type="entry name" value="SpoIIM-like"/>
</dbReference>
<dbReference type="RefSeq" id="WP_230496752.1">
    <property type="nucleotide sequence ID" value="NZ_CAKJTG010000010.1"/>
</dbReference>
<evidence type="ECO:0008006" key="4">
    <source>
        <dbReference type="Google" id="ProtNLM"/>
    </source>
</evidence>